<dbReference type="InterPro" id="IPR008927">
    <property type="entry name" value="6-PGluconate_DH-like_C_sf"/>
</dbReference>
<comment type="function">
    <text evidence="4">Catalyzes the NADPH-dependent reduction of ketopantoate into pantoic acid.</text>
</comment>
<comment type="similarity">
    <text evidence="1 4">Belongs to the ketopantoate reductase family.</text>
</comment>
<dbReference type="PANTHER" id="PTHR21708:SF26">
    <property type="entry name" value="2-DEHYDROPANTOATE 2-REDUCTASE"/>
    <property type="match status" value="1"/>
</dbReference>
<reference evidence="7 8" key="1">
    <citation type="submission" date="2019-08" db="EMBL/GenBank/DDBJ databases">
        <authorList>
            <person name="Hu J."/>
        </authorList>
    </citation>
    <scope>NUCLEOTIDE SEQUENCE [LARGE SCALE GENOMIC DNA]</scope>
    <source>
        <strain evidence="7 8">NEAU-184</strain>
    </source>
</reference>
<accession>A0A5S4VAR3</accession>
<feature type="domain" description="Ketopantoate reductase C-terminal" evidence="6">
    <location>
        <begin position="183"/>
        <end position="321"/>
    </location>
</feature>
<evidence type="ECO:0000259" key="6">
    <source>
        <dbReference type="Pfam" id="PF08546"/>
    </source>
</evidence>
<dbReference type="InterPro" id="IPR051402">
    <property type="entry name" value="KPR-Related"/>
</dbReference>
<dbReference type="GO" id="GO:0008677">
    <property type="term" value="F:2-dehydropantoate 2-reductase activity"/>
    <property type="evidence" value="ECO:0007669"/>
    <property type="project" value="UniProtKB-EC"/>
</dbReference>
<dbReference type="SUPFAM" id="SSF51735">
    <property type="entry name" value="NAD(P)-binding Rossmann-fold domains"/>
    <property type="match status" value="1"/>
</dbReference>
<evidence type="ECO:0000256" key="4">
    <source>
        <dbReference type="RuleBase" id="RU362068"/>
    </source>
</evidence>
<dbReference type="NCBIfam" id="TIGR00745">
    <property type="entry name" value="apbA_panE"/>
    <property type="match status" value="1"/>
</dbReference>
<dbReference type="EMBL" id="VSSB01000001">
    <property type="protein sequence ID" value="TYL54421.1"/>
    <property type="molecule type" value="Genomic_DNA"/>
</dbReference>
<feature type="domain" description="Ketopantoate reductase N-terminal" evidence="5">
    <location>
        <begin position="10"/>
        <end position="155"/>
    </location>
</feature>
<dbReference type="EC" id="1.1.1.169" evidence="4"/>
<organism evidence="7 8">
    <name type="scientific">Agromyces mariniharenae</name>
    <dbReference type="NCBI Taxonomy" id="2604423"/>
    <lineage>
        <taxon>Bacteria</taxon>
        <taxon>Bacillati</taxon>
        <taxon>Actinomycetota</taxon>
        <taxon>Actinomycetes</taxon>
        <taxon>Micrococcales</taxon>
        <taxon>Microbacteriaceae</taxon>
        <taxon>Agromyces</taxon>
    </lineage>
</organism>
<dbReference type="InterPro" id="IPR013332">
    <property type="entry name" value="KPR_N"/>
</dbReference>
<evidence type="ECO:0000313" key="8">
    <source>
        <dbReference type="Proteomes" id="UP000325243"/>
    </source>
</evidence>
<protein>
    <recommendedName>
        <fullName evidence="4">2-dehydropantoate 2-reductase</fullName>
        <ecNumber evidence="4">1.1.1.169</ecNumber>
    </recommendedName>
    <alternativeName>
        <fullName evidence="4">Ketopantoate reductase</fullName>
    </alternativeName>
</protein>
<dbReference type="UniPathway" id="UPA00028">
    <property type="reaction ID" value="UER00004"/>
</dbReference>
<comment type="caution">
    <text evidence="7">The sequence shown here is derived from an EMBL/GenBank/DDBJ whole genome shotgun (WGS) entry which is preliminary data.</text>
</comment>
<proteinExistence type="inferred from homology"/>
<dbReference type="Gene3D" id="1.10.1040.10">
    <property type="entry name" value="N-(1-d-carboxylethyl)-l-norvaline Dehydrogenase, domain 2"/>
    <property type="match status" value="1"/>
</dbReference>
<evidence type="ECO:0000259" key="5">
    <source>
        <dbReference type="Pfam" id="PF02558"/>
    </source>
</evidence>
<evidence type="ECO:0000256" key="1">
    <source>
        <dbReference type="ARBA" id="ARBA00007870"/>
    </source>
</evidence>
<dbReference type="GO" id="GO:0005737">
    <property type="term" value="C:cytoplasm"/>
    <property type="evidence" value="ECO:0007669"/>
    <property type="project" value="TreeGrafter"/>
</dbReference>
<dbReference type="InterPro" id="IPR013328">
    <property type="entry name" value="6PGD_dom2"/>
</dbReference>
<comment type="pathway">
    <text evidence="4">Cofactor biosynthesis; (R)-pantothenate biosynthesis; (R)-pantoate from 3-methyl-2-oxobutanoate: step 2/2.</text>
</comment>
<comment type="catalytic activity">
    <reaction evidence="4">
        <text>(R)-pantoate + NADP(+) = 2-dehydropantoate + NADPH + H(+)</text>
        <dbReference type="Rhea" id="RHEA:16233"/>
        <dbReference type="ChEBI" id="CHEBI:11561"/>
        <dbReference type="ChEBI" id="CHEBI:15378"/>
        <dbReference type="ChEBI" id="CHEBI:15980"/>
        <dbReference type="ChEBI" id="CHEBI:57783"/>
        <dbReference type="ChEBI" id="CHEBI:58349"/>
        <dbReference type="EC" id="1.1.1.169"/>
    </reaction>
</comment>
<evidence type="ECO:0000313" key="7">
    <source>
        <dbReference type="EMBL" id="TYL54421.1"/>
    </source>
</evidence>
<name>A0A5S4VAR3_9MICO</name>
<dbReference type="InterPro" id="IPR013752">
    <property type="entry name" value="KPA_reductase"/>
</dbReference>
<dbReference type="Gene3D" id="3.40.50.720">
    <property type="entry name" value="NAD(P)-binding Rossmann-like Domain"/>
    <property type="match status" value="1"/>
</dbReference>
<evidence type="ECO:0000256" key="3">
    <source>
        <dbReference type="ARBA" id="ARBA00023002"/>
    </source>
</evidence>
<dbReference type="PANTHER" id="PTHR21708">
    <property type="entry name" value="PROBABLE 2-DEHYDROPANTOATE 2-REDUCTASE"/>
    <property type="match status" value="1"/>
</dbReference>
<gene>
    <name evidence="7" type="ORF">FYC51_12795</name>
</gene>
<dbReference type="SUPFAM" id="SSF48179">
    <property type="entry name" value="6-phosphogluconate dehydrogenase C-terminal domain-like"/>
    <property type="match status" value="1"/>
</dbReference>
<keyword evidence="4" id="KW-0566">Pantothenate biosynthesis</keyword>
<dbReference type="Proteomes" id="UP000325243">
    <property type="component" value="Unassembled WGS sequence"/>
</dbReference>
<keyword evidence="8" id="KW-1185">Reference proteome</keyword>
<dbReference type="InterPro" id="IPR003710">
    <property type="entry name" value="ApbA"/>
</dbReference>
<dbReference type="Pfam" id="PF08546">
    <property type="entry name" value="ApbA_C"/>
    <property type="match status" value="1"/>
</dbReference>
<dbReference type="RefSeq" id="WP_148733952.1">
    <property type="nucleotide sequence ID" value="NZ_VSSB01000001.1"/>
</dbReference>
<dbReference type="AlphaFoldDB" id="A0A5S4VAR3"/>
<evidence type="ECO:0000256" key="2">
    <source>
        <dbReference type="ARBA" id="ARBA00022857"/>
    </source>
</evidence>
<keyword evidence="2 4" id="KW-0521">NADP</keyword>
<dbReference type="InterPro" id="IPR036291">
    <property type="entry name" value="NAD(P)-bd_dom_sf"/>
</dbReference>
<dbReference type="GO" id="GO:0015940">
    <property type="term" value="P:pantothenate biosynthetic process"/>
    <property type="evidence" value="ECO:0007669"/>
    <property type="project" value="UniProtKB-UniPathway"/>
</dbReference>
<dbReference type="Pfam" id="PF02558">
    <property type="entry name" value="ApbA"/>
    <property type="match status" value="1"/>
</dbReference>
<sequence length="342" mass="36014">MTDGGTDLRVAVLGAGANGASIGADLTAAGVDVTLVEQWPAHVEAMRERGLVIRMADGDLEVRPRVVHLCEVATLRHPFDVVLLVMKAYDSEWATQLIRPVLADGGVVAAVQNGMTTEAVARVVGPDRAVGTVIEVSATMTEPGTVHRHTPPARSWFAVDARPAGGAVAALLAHSGTVERLDDIAAAKWMKLVSNATTLVTTASLGLPMLDAIAVPGLRDLMLRAGQEALDVGRAGGRDILPIFGLGASDLDRPDQVVETMLDVLYDRFVVPGATTTVLQDWRKGRRSEVDDLNGAVVTEGARLGVPTPVNRAVVELGHRIERGELDPDPANVGLLAAALRE</sequence>
<keyword evidence="3 4" id="KW-0560">Oxidoreductase</keyword>